<feature type="region of interest" description="Disordered" evidence="1">
    <location>
        <begin position="210"/>
        <end position="232"/>
    </location>
</feature>
<dbReference type="Proteomes" id="UP000030742">
    <property type="component" value="Unassembled WGS sequence"/>
</dbReference>
<sequence length="250" mass="28863">MVWSTKGYHGYSYKLAARTKEQYTPRLTEPKLTITTLLFPDNVTLNTGASLEKWSKKAPRLLSAKCKSFTPRKPLNSSIADDDYDFSYPLTDLFEQPQPAEDFAQINDDLQLNFDDYFVASDIEELMLKSERIQHELVEKPKKGDKTKKKRHKFKKTIRFSLSKPPSPETEQVIRVDVTSNVSFEDDSEIRTKEPRLSKGRNRTISECLKSQSMRKLDKNNNEKSCDGPKGDEDDFIVKCRQLALTQKKI</sequence>
<evidence type="ECO:0000256" key="1">
    <source>
        <dbReference type="SAM" id="MobiDB-lite"/>
    </source>
</evidence>
<gene>
    <name evidence="2" type="ORF">D910_04335</name>
</gene>
<feature type="compositionally biased region" description="Basic and acidic residues" evidence="1">
    <location>
        <begin position="215"/>
        <end position="231"/>
    </location>
</feature>
<evidence type="ECO:0000313" key="2">
    <source>
        <dbReference type="EMBL" id="ERL86932.1"/>
    </source>
</evidence>
<name>U4U1J9_DENPD</name>
<dbReference type="AlphaFoldDB" id="U4U1J9"/>
<reference evidence="2 3" key="1">
    <citation type="journal article" date="2013" name="Genome Biol.">
        <title>Draft genome of the mountain pine beetle, Dendroctonus ponderosae Hopkins, a major forest pest.</title>
        <authorList>
            <person name="Keeling C.I."/>
            <person name="Yuen M.M."/>
            <person name="Liao N.Y."/>
            <person name="Docking T.R."/>
            <person name="Chan S.K."/>
            <person name="Taylor G.A."/>
            <person name="Palmquist D.L."/>
            <person name="Jackman S.D."/>
            <person name="Nguyen A."/>
            <person name="Li M."/>
            <person name="Henderson H."/>
            <person name="Janes J.K."/>
            <person name="Zhao Y."/>
            <person name="Pandoh P."/>
            <person name="Moore R."/>
            <person name="Sperling F.A."/>
            <person name="Huber D.P."/>
            <person name="Birol I."/>
            <person name="Jones S.J."/>
            <person name="Bohlmann J."/>
        </authorList>
    </citation>
    <scope>NUCLEOTIDE SEQUENCE</scope>
</reference>
<proteinExistence type="predicted"/>
<organism evidence="2 3">
    <name type="scientific">Dendroctonus ponderosae</name>
    <name type="common">Mountain pine beetle</name>
    <dbReference type="NCBI Taxonomy" id="77166"/>
    <lineage>
        <taxon>Eukaryota</taxon>
        <taxon>Metazoa</taxon>
        <taxon>Ecdysozoa</taxon>
        <taxon>Arthropoda</taxon>
        <taxon>Hexapoda</taxon>
        <taxon>Insecta</taxon>
        <taxon>Pterygota</taxon>
        <taxon>Neoptera</taxon>
        <taxon>Endopterygota</taxon>
        <taxon>Coleoptera</taxon>
        <taxon>Polyphaga</taxon>
        <taxon>Cucujiformia</taxon>
        <taxon>Curculionidae</taxon>
        <taxon>Scolytinae</taxon>
        <taxon>Dendroctonus</taxon>
    </lineage>
</organism>
<protein>
    <submittedName>
        <fullName evidence="2">Uncharacterized protein</fullName>
    </submittedName>
</protein>
<dbReference type="EMBL" id="KB631899">
    <property type="protein sequence ID" value="ERL86932.1"/>
    <property type="molecule type" value="Genomic_DNA"/>
</dbReference>
<accession>U4U1J9</accession>
<evidence type="ECO:0000313" key="3">
    <source>
        <dbReference type="Proteomes" id="UP000030742"/>
    </source>
</evidence>